<proteinExistence type="predicted"/>
<dbReference type="InterPro" id="IPR006437">
    <property type="entry name" value="Phage_terminase_lsu"/>
</dbReference>
<dbReference type="RefSeq" id="YP_009600047.1">
    <property type="nucleotide sequence ID" value="NC_041918.2"/>
</dbReference>
<dbReference type="Pfam" id="PF03237">
    <property type="entry name" value="Terminase_6N"/>
    <property type="match status" value="1"/>
</dbReference>
<organism evidence="1 2">
    <name type="scientific">Geobacillus phage TP-84</name>
    <dbReference type="NCBI Taxonomy" id="1965361"/>
    <lineage>
        <taxon>Viruses</taxon>
        <taxon>Duplodnaviria</taxon>
        <taxon>Heunggongvirae</taxon>
        <taxon>Uroviricota</taxon>
        <taxon>Caudoviricetes</taxon>
        <taxon>Saundersvirus</taxon>
        <taxon>Saundersvirus Tp84</taxon>
    </lineage>
</organism>
<sequence>MTKYVPPSENQVMAILGSNKPFNLWEGSIRSGKTFWSMVWLYHKIQTLPPGDGMILGQTPETIYRNFMNEFLFWLDDEGANYRHVQNSHIDIEYIHNGTPEKRRMYIVGAKDKGAIKRIRGSTLMIAYIDELTMMPQVVFDELVGRLSYKESILLATTNPDSPHHWVLKQYVEHPEKKQDWSRWRFTMDDNLALSEEYKDRVKRQYSGIPARYQRMILGRWVMADGLIYDVFDPKKHVITRKQMESMVKGPPMKWHVSVDYGTKNPTVFGLIGQWPHPNPTRDRKYLYILVKEYYYDGRKTGVSKTTSAYLQDFRKFIGQKRISTITIDPSATPLIAEFENAGLRVTEADNEVLGGIALVANALAEGYFYVLDECEHTIEEFGLYIWDEAAGLKGIDRPVKENDHCMDMIRYFFKTHADPSKRGGVLGVSGW</sequence>
<dbReference type="Proteomes" id="UP000225660">
    <property type="component" value="Segment"/>
</dbReference>
<name>A0A1U9WQR4_9CAUD</name>
<dbReference type="GeneID" id="40075809"/>
<dbReference type="PANTHER" id="PTHR39184:SF1">
    <property type="entry name" value="PBSX PHAGE TERMINASE LARGE SUBUNIT"/>
    <property type="match status" value="1"/>
</dbReference>
<dbReference type="NCBIfam" id="TIGR01547">
    <property type="entry name" value="phage_term_2"/>
    <property type="match status" value="1"/>
</dbReference>
<protein>
    <submittedName>
        <fullName evidence="1">Terminase large subunit</fullName>
    </submittedName>
</protein>
<dbReference type="InterPro" id="IPR052380">
    <property type="entry name" value="Viral_DNA_packaging_terminase"/>
</dbReference>
<evidence type="ECO:0000313" key="2">
    <source>
        <dbReference type="Proteomes" id="UP000225660"/>
    </source>
</evidence>
<dbReference type="EMBL" id="KY565347">
    <property type="protein sequence ID" value="AQY55100.1"/>
    <property type="molecule type" value="Genomic_DNA"/>
</dbReference>
<dbReference type="InterPro" id="IPR027417">
    <property type="entry name" value="P-loop_NTPase"/>
</dbReference>
<reference evidence="1" key="1">
    <citation type="submission" date="2017-10" db="EMBL/GenBank/DDBJ databases">
        <title>Sequence, genome organization and annotation of the thermophilic 47,7-kb bacterophage TO-84 that infects Geobacillus stearothermophilus.</title>
        <authorList>
            <person name="Skowron P.M."/>
            <person name="Kropinski A."/>
            <person name="Los M."/>
        </authorList>
    </citation>
    <scope>NUCLEOTIDE SEQUENCE [LARGE SCALE GENOMIC DNA]</scope>
</reference>
<accession>A0A1U9WQR4</accession>
<keyword evidence="2" id="KW-1185">Reference proteome</keyword>
<dbReference type="Gene3D" id="3.40.50.300">
    <property type="entry name" value="P-loop containing nucleotide triphosphate hydrolases"/>
    <property type="match status" value="1"/>
</dbReference>
<dbReference type="OrthoDB" id="2120at10239"/>
<dbReference type="Gene3D" id="3.30.420.280">
    <property type="match status" value="1"/>
</dbReference>
<dbReference type="KEGG" id="vg:40075809"/>
<evidence type="ECO:0000313" key="1">
    <source>
        <dbReference type="EMBL" id="AQY55100.1"/>
    </source>
</evidence>
<dbReference type="PANTHER" id="PTHR39184">
    <property type="match status" value="1"/>
</dbReference>